<evidence type="ECO:0000256" key="1">
    <source>
        <dbReference type="ARBA" id="ARBA00004429"/>
    </source>
</evidence>
<evidence type="ECO:0000256" key="5">
    <source>
        <dbReference type="ARBA" id="ARBA00022692"/>
    </source>
</evidence>
<dbReference type="CDD" id="cd06261">
    <property type="entry name" value="TM_PBP2"/>
    <property type="match status" value="1"/>
</dbReference>
<keyword evidence="6 8" id="KW-1133">Transmembrane helix</keyword>
<dbReference type="InterPro" id="IPR000515">
    <property type="entry name" value="MetI-like"/>
</dbReference>
<keyword evidence="5 8" id="KW-0812">Transmembrane</keyword>
<feature type="transmembrane region" description="Helical" evidence="8">
    <location>
        <begin position="99"/>
        <end position="121"/>
    </location>
</feature>
<feature type="transmembrane region" description="Helical" evidence="8">
    <location>
        <begin position="36"/>
        <end position="57"/>
    </location>
</feature>
<evidence type="ECO:0000256" key="7">
    <source>
        <dbReference type="ARBA" id="ARBA00023136"/>
    </source>
</evidence>
<dbReference type="Proteomes" id="UP000246145">
    <property type="component" value="Unassembled WGS sequence"/>
</dbReference>
<dbReference type="PANTHER" id="PTHR43357">
    <property type="entry name" value="INNER MEMBRANE ABC TRANSPORTER PERMEASE PROTEIN YDCV"/>
    <property type="match status" value="1"/>
</dbReference>
<feature type="compositionally biased region" description="Basic and acidic residues" evidence="9">
    <location>
        <begin position="1"/>
        <end position="10"/>
    </location>
</feature>
<evidence type="ECO:0000313" key="12">
    <source>
        <dbReference type="Proteomes" id="UP000246145"/>
    </source>
</evidence>
<name>A0A2U1CHM6_9BURK</name>
<dbReference type="GO" id="GO:0055085">
    <property type="term" value="P:transmembrane transport"/>
    <property type="evidence" value="ECO:0007669"/>
    <property type="project" value="InterPro"/>
</dbReference>
<evidence type="ECO:0000256" key="2">
    <source>
        <dbReference type="ARBA" id="ARBA00022448"/>
    </source>
</evidence>
<dbReference type="Gene3D" id="1.10.3720.10">
    <property type="entry name" value="MetI-like"/>
    <property type="match status" value="1"/>
</dbReference>
<evidence type="ECO:0000256" key="6">
    <source>
        <dbReference type="ARBA" id="ARBA00022989"/>
    </source>
</evidence>
<dbReference type="SUPFAM" id="SSF161098">
    <property type="entry name" value="MetI-like"/>
    <property type="match status" value="1"/>
</dbReference>
<keyword evidence="3" id="KW-1003">Cell membrane</keyword>
<evidence type="ECO:0000256" key="3">
    <source>
        <dbReference type="ARBA" id="ARBA00022475"/>
    </source>
</evidence>
<evidence type="ECO:0000256" key="8">
    <source>
        <dbReference type="RuleBase" id="RU363032"/>
    </source>
</evidence>
<feature type="transmembrane region" description="Helical" evidence="8">
    <location>
        <begin position="166"/>
        <end position="189"/>
    </location>
</feature>
<keyword evidence="7 8" id="KW-0472">Membrane</keyword>
<comment type="similarity">
    <text evidence="8">Belongs to the binding-protein-dependent transport system permease family.</text>
</comment>
<comment type="subcellular location">
    <subcellularLocation>
        <location evidence="1">Cell inner membrane</location>
        <topology evidence="1">Multi-pass membrane protein</topology>
    </subcellularLocation>
    <subcellularLocation>
        <location evidence="8">Cell membrane</location>
        <topology evidence="8">Multi-pass membrane protein</topology>
    </subcellularLocation>
</comment>
<comment type="caution">
    <text evidence="11">The sequence shown here is derived from an EMBL/GenBank/DDBJ whole genome shotgun (WGS) entry which is preliminary data.</text>
</comment>
<evidence type="ECO:0000259" key="10">
    <source>
        <dbReference type="PROSITE" id="PS50928"/>
    </source>
</evidence>
<dbReference type="RefSeq" id="WP_207775432.1">
    <property type="nucleotide sequence ID" value="NZ_JACCEX010000006.1"/>
</dbReference>
<evidence type="ECO:0000313" key="11">
    <source>
        <dbReference type="EMBL" id="PVY60410.1"/>
    </source>
</evidence>
<dbReference type="EMBL" id="QEKO01000009">
    <property type="protein sequence ID" value="PVY60410.1"/>
    <property type="molecule type" value="Genomic_DNA"/>
</dbReference>
<keyword evidence="4" id="KW-0997">Cell inner membrane</keyword>
<evidence type="ECO:0000256" key="4">
    <source>
        <dbReference type="ARBA" id="ARBA00022519"/>
    </source>
</evidence>
<proteinExistence type="inferred from homology"/>
<feature type="transmembrane region" description="Helical" evidence="8">
    <location>
        <begin position="264"/>
        <end position="286"/>
    </location>
</feature>
<dbReference type="PANTHER" id="PTHR43357:SF4">
    <property type="entry name" value="INNER MEMBRANE ABC TRANSPORTER PERMEASE PROTEIN YDCV"/>
    <property type="match status" value="1"/>
</dbReference>
<evidence type="ECO:0000256" key="9">
    <source>
        <dbReference type="SAM" id="MobiDB-lite"/>
    </source>
</evidence>
<gene>
    <name evidence="11" type="ORF">C7440_3653</name>
</gene>
<feature type="domain" description="ABC transmembrane type-1" evidence="10">
    <location>
        <begin position="95"/>
        <end position="283"/>
    </location>
</feature>
<reference evidence="11 12" key="1">
    <citation type="submission" date="2018-04" db="EMBL/GenBank/DDBJ databases">
        <title>Genomic Encyclopedia of Type Strains, Phase IV (KMG-IV): sequencing the most valuable type-strain genomes for metagenomic binning, comparative biology and taxonomic classification.</title>
        <authorList>
            <person name="Goeker M."/>
        </authorList>
    </citation>
    <scope>NUCLEOTIDE SEQUENCE [LARGE SCALE GENOMIC DNA]</scope>
    <source>
        <strain evidence="11 12">DSM 10065</strain>
    </source>
</reference>
<keyword evidence="12" id="KW-1185">Reference proteome</keyword>
<dbReference type="InterPro" id="IPR035906">
    <property type="entry name" value="MetI-like_sf"/>
</dbReference>
<keyword evidence="2 8" id="KW-0813">Transport</keyword>
<feature type="transmembrane region" description="Helical" evidence="8">
    <location>
        <begin position="133"/>
        <end position="154"/>
    </location>
</feature>
<sequence length="297" mass="32197">MNTPTAEHRNTGHKRRPAPASPVEGSARLGHWALRIAAWGALAFLMLPILVVIPLSFNAEPFFSFTSGMLRFSPDAYSVKWYDAVFASNSWMMAIRNSLIIGLCSTAIATVLGTIAAIGLASSDMPWRRPITAVLLAPMIVPLVIVAAGMFFFYTRFNLVATFSGIIIAHAALGVPFVVLTVTATLAGFDRSLYHAGLNLGASPVRAFIDVVVPVIRPGVISGALLAFVTSFDEVVLVLFLAGPEQNTIPRRMFSGLREQINPSILAVATLLILMSICLLFALEFLRRRSERIRAGR</sequence>
<accession>A0A2U1CHM6</accession>
<protein>
    <submittedName>
        <fullName evidence="11">Putative spermidine/putrescine transport system permease protein</fullName>
    </submittedName>
</protein>
<dbReference type="AlphaFoldDB" id="A0A2U1CHM6"/>
<dbReference type="GO" id="GO:0005886">
    <property type="term" value="C:plasma membrane"/>
    <property type="evidence" value="ECO:0007669"/>
    <property type="project" value="UniProtKB-SubCell"/>
</dbReference>
<dbReference type="STRING" id="1231391.GCA_000308195_00200"/>
<organism evidence="11 12">
    <name type="scientific">Pusillimonas noertemannii</name>
    <dbReference type="NCBI Taxonomy" id="305977"/>
    <lineage>
        <taxon>Bacteria</taxon>
        <taxon>Pseudomonadati</taxon>
        <taxon>Pseudomonadota</taxon>
        <taxon>Betaproteobacteria</taxon>
        <taxon>Burkholderiales</taxon>
        <taxon>Alcaligenaceae</taxon>
        <taxon>Pusillimonas</taxon>
    </lineage>
</organism>
<dbReference type="PROSITE" id="PS50928">
    <property type="entry name" value="ABC_TM1"/>
    <property type="match status" value="1"/>
</dbReference>
<feature type="region of interest" description="Disordered" evidence="9">
    <location>
        <begin position="1"/>
        <end position="24"/>
    </location>
</feature>
<dbReference type="Pfam" id="PF00528">
    <property type="entry name" value="BPD_transp_1"/>
    <property type="match status" value="1"/>
</dbReference>